<organism evidence="1 2">
    <name type="scientific">Theobroma cacao</name>
    <name type="common">Cacao</name>
    <name type="synonym">Cocoa</name>
    <dbReference type="NCBI Taxonomy" id="3641"/>
    <lineage>
        <taxon>Eukaryota</taxon>
        <taxon>Viridiplantae</taxon>
        <taxon>Streptophyta</taxon>
        <taxon>Embryophyta</taxon>
        <taxon>Tracheophyta</taxon>
        <taxon>Spermatophyta</taxon>
        <taxon>Magnoliopsida</taxon>
        <taxon>eudicotyledons</taxon>
        <taxon>Gunneridae</taxon>
        <taxon>Pentapetalae</taxon>
        <taxon>rosids</taxon>
        <taxon>malvids</taxon>
        <taxon>Malvales</taxon>
        <taxon>Malvaceae</taxon>
        <taxon>Byttnerioideae</taxon>
        <taxon>Theobroma</taxon>
    </lineage>
</organism>
<dbReference type="InParanoid" id="A0A061FBI0"/>
<keyword evidence="2" id="KW-1185">Reference proteome</keyword>
<protein>
    <submittedName>
        <fullName evidence="1">Uncharacterized protein</fullName>
    </submittedName>
</protein>
<evidence type="ECO:0000313" key="1">
    <source>
        <dbReference type="EMBL" id="EOY14401.1"/>
    </source>
</evidence>
<proteinExistence type="predicted"/>
<dbReference type="HOGENOM" id="CLU_1931344_0_0_1"/>
<dbReference type="AlphaFoldDB" id="A0A061FBI0"/>
<dbReference type="EMBL" id="CM001886">
    <property type="protein sequence ID" value="EOY14401.1"/>
    <property type="molecule type" value="Genomic_DNA"/>
</dbReference>
<name>A0A061FBI0_THECC</name>
<evidence type="ECO:0000313" key="2">
    <source>
        <dbReference type="Proteomes" id="UP000026915"/>
    </source>
</evidence>
<dbReference type="Gramene" id="EOY14401">
    <property type="protein sequence ID" value="EOY14401"/>
    <property type="gene ID" value="TCM_033792"/>
</dbReference>
<sequence length="131" mass="14556">MESPLHPPPLLKDMMGLLQILLLQKVYVSFFTSHTSREALIAIVLLSPACHIATRSPLVWDCGGWRVVLKVVLYEDDSLVTACDNLVMVASCVNCYLSLSNIISGGGRRFPFRRDSAAILRIGSRLRPPEF</sequence>
<dbReference type="Proteomes" id="UP000026915">
    <property type="component" value="Chromosome 8"/>
</dbReference>
<accession>A0A061FBI0</accession>
<gene>
    <name evidence="1" type="ORF">TCM_033792</name>
</gene>
<reference evidence="1 2" key="1">
    <citation type="journal article" date="2013" name="Genome Biol.">
        <title>The genome sequence of the most widely cultivated cacao type and its use to identify candidate genes regulating pod color.</title>
        <authorList>
            <person name="Motamayor J.C."/>
            <person name="Mockaitis K."/>
            <person name="Schmutz J."/>
            <person name="Haiminen N."/>
            <person name="Iii D.L."/>
            <person name="Cornejo O."/>
            <person name="Findley S.D."/>
            <person name="Zheng P."/>
            <person name="Utro F."/>
            <person name="Royaert S."/>
            <person name="Saski C."/>
            <person name="Jenkins J."/>
            <person name="Podicheti R."/>
            <person name="Zhao M."/>
            <person name="Scheffler B.E."/>
            <person name="Stack J.C."/>
            <person name="Feltus F.A."/>
            <person name="Mustiga G.M."/>
            <person name="Amores F."/>
            <person name="Phillips W."/>
            <person name="Marelli J.P."/>
            <person name="May G.D."/>
            <person name="Shapiro H."/>
            <person name="Ma J."/>
            <person name="Bustamante C.D."/>
            <person name="Schnell R.J."/>
            <person name="Main D."/>
            <person name="Gilbert D."/>
            <person name="Parida L."/>
            <person name="Kuhn D.N."/>
        </authorList>
    </citation>
    <scope>NUCLEOTIDE SEQUENCE [LARGE SCALE GENOMIC DNA]</scope>
    <source>
        <strain evidence="2">cv. Matina 1-6</strain>
    </source>
</reference>